<evidence type="ECO:0000313" key="3">
    <source>
        <dbReference type="EMBL" id="OGE90647.1"/>
    </source>
</evidence>
<feature type="chain" id="PRO_5009520424" description="DUF5666 domain-containing protein" evidence="1">
    <location>
        <begin position="25"/>
        <end position="209"/>
    </location>
</feature>
<dbReference type="InterPro" id="IPR043724">
    <property type="entry name" value="DUF5666"/>
</dbReference>
<name>A0A1F5PLB1_9BACT</name>
<feature type="domain" description="DUF5666" evidence="2">
    <location>
        <begin position="54"/>
        <end position="128"/>
    </location>
</feature>
<proteinExistence type="predicted"/>
<gene>
    <name evidence="3" type="ORF">A3E29_00745</name>
</gene>
<dbReference type="AlphaFoldDB" id="A0A1F5PLB1"/>
<dbReference type="Proteomes" id="UP000177682">
    <property type="component" value="Unassembled WGS sequence"/>
</dbReference>
<reference evidence="3 4" key="1">
    <citation type="journal article" date="2016" name="Nat. Commun.">
        <title>Thousands of microbial genomes shed light on interconnected biogeochemical processes in an aquifer system.</title>
        <authorList>
            <person name="Anantharaman K."/>
            <person name="Brown C.T."/>
            <person name="Hug L.A."/>
            <person name="Sharon I."/>
            <person name="Castelle C.J."/>
            <person name="Probst A.J."/>
            <person name="Thomas B.C."/>
            <person name="Singh A."/>
            <person name="Wilkins M.J."/>
            <person name="Karaoz U."/>
            <person name="Brodie E.L."/>
            <person name="Williams K.H."/>
            <person name="Hubbard S.S."/>
            <person name="Banfield J.F."/>
        </authorList>
    </citation>
    <scope>NUCLEOTIDE SEQUENCE [LARGE SCALE GENOMIC DNA]</scope>
</reference>
<protein>
    <recommendedName>
        <fullName evidence="2">DUF5666 domain-containing protein</fullName>
    </recommendedName>
</protein>
<sequence>MKKLLAVLTIAALALTATVSIASAHENESHGFIKVKAEQAGGLRLGLNKFQFWGTVNSATSSSLVFNAKAGKHLSDLMGNGQVTVVINSDTKIKGNDEAVLSWADLKAGDKVIVSGSISGTVLTATQVRDLSRPVTRASGKVTAVTDNSITITNGLTGVSQTVTTNADTKVMINGESKTIADIQVGDSGWVKFKNEAGTLIAKFFNLFR</sequence>
<comment type="caution">
    <text evidence="3">The sequence shown here is derived from an EMBL/GenBank/DDBJ whole genome shotgun (WGS) entry which is preliminary data.</text>
</comment>
<dbReference type="Pfam" id="PF18914">
    <property type="entry name" value="DUF5666"/>
    <property type="match status" value="2"/>
</dbReference>
<feature type="signal peptide" evidence="1">
    <location>
        <begin position="1"/>
        <end position="24"/>
    </location>
</feature>
<keyword evidence="1" id="KW-0732">Signal</keyword>
<evidence type="ECO:0000259" key="2">
    <source>
        <dbReference type="Pfam" id="PF18914"/>
    </source>
</evidence>
<evidence type="ECO:0000256" key="1">
    <source>
        <dbReference type="SAM" id="SignalP"/>
    </source>
</evidence>
<dbReference type="EMBL" id="MFEY01000004">
    <property type="protein sequence ID" value="OGE90647.1"/>
    <property type="molecule type" value="Genomic_DNA"/>
</dbReference>
<accession>A0A1F5PLB1</accession>
<evidence type="ECO:0000313" key="4">
    <source>
        <dbReference type="Proteomes" id="UP000177682"/>
    </source>
</evidence>
<organism evidence="3 4">
    <name type="scientific">Candidatus Doudnabacteria bacterium RIFCSPHIGHO2_12_FULL_48_16</name>
    <dbReference type="NCBI Taxonomy" id="1817838"/>
    <lineage>
        <taxon>Bacteria</taxon>
        <taxon>Candidatus Doudnaibacteriota</taxon>
    </lineage>
</organism>
<feature type="domain" description="DUF5666" evidence="2">
    <location>
        <begin position="140"/>
        <end position="203"/>
    </location>
</feature>